<evidence type="ECO:0000313" key="1">
    <source>
        <dbReference type="EMBL" id="AAN04197.1"/>
    </source>
</evidence>
<protein>
    <submittedName>
        <fullName evidence="1">Uncharacterized protein</fullName>
    </submittedName>
</protein>
<sequence length="59" mass="6749">MEIPRMSNEAGPSQVVLPCIHQQMVPTHGKDNTWIMLWWSAGLYGFVETRLPPKTNVRV</sequence>
<gene>
    <name evidence="1" type="ORF">OSJNAb0015J03.25</name>
</gene>
<reference evidence="2" key="2">
    <citation type="journal article" date="2008" name="Nucleic Acids Res.">
        <title>The rice annotation project database (RAP-DB): 2008 update.</title>
        <authorList>
            <consortium name="The rice annotation project (RAP)"/>
        </authorList>
    </citation>
    <scope>GENOME REANNOTATION</scope>
    <source>
        <strain evidence="2">cv. Nipponbare</strain>
    </source>
</reference>
<organism evidence="1 2">
    <name type="scientific">Oryza sativa subsp. japonica</name>
    <name type="common">Rice</name>
    <dbReference type="NCBI Taxonomy" id="39947"/>
    <lineage>
        <taxon>Eukaryota</taxon>
        <taxon>Viridiplantae</taxon>
        <taxon>Streptophyta</taxon>
        <taxon>Embryophyta</taxon>
        <taxon>Tracheophyta</taxon>
        <taxon>Spermatophyta</taxon>
        <taxon>Magnoliopsida</taxon>
        <taxon>Liliopsida</taxon>
        <taxon>Poales</taxon>
        <taxon>Poaceae</taxon>
        <taxon>BOP clade</taxon>
        <taxon>Oryzoideae</taxon>
        <taxon>Oryzeae</taxon>
        <taxon>Oryzinae</taxon>
        <taxon>Oryza</taxon>
        <taxon>Oryza sativa</taxon>
    </lineage>
</organism>
<reference evidence="2" key="1">
    <citation type="journal article" date="2005" name="Nature">
        <title>The map-based sequence of the rice genome.</title>
        <authorList>
            <consortium name="International rice genome sequencing project (IRGSP)"/>
            <person name="Matsumoto T."/>
            <person name="Wu J."/>
            <person name="Kanamori H."/>
            <person name="Katayose Y."/>
            <person name="Fujisawa M."/>
            <person name="Namiki N."/>
            <person name="Mizuno H."/>
            <person name="Yamamoto K."/>
            <person name="Antonio B.A."/>
            <person name="Baba T."/>
            <person name="Sakata K."/>
            <person name="Nagamura Y."/>
            <person name="Aoki H."/>
            <person name="Arikawa K."/>
            <person name="Arita K."/>
            <person name="Bito T."/>
            <person name="Chiden Y."/>
            <person name="Fujitsuka N."/>
            <person name="Fukunaka R."/>
            <person name="Hamada M."/>
            <person name="Harada C."/>
            <person name="Hayashi A."/>
            <person name="Hijishita S."/>
            <person name="Honda M."/>
            <person name="Hosokawa S."/>
            <person name="Ichikawa Y."/>
            <person name="Idonuma A."/>
            <person name="Iijima M."/>
            <person name="Ikeda M."/>
            <person name="Ikeno M."/>
            <person name="Ito K."/>
            <person name="Ito S."/>
            <person name="Ito T."/>
            <person name="Ito Y."/>
            <person name="Ito Y."/>
            <person name="Iwabuchi A."/>
            <person name="Kamiya K."/>
            <person name="Karasawa W."/>
            <person name="Kurita K."/>
            <person name="Katagiri S."/>
            <person name="Kikuta A."/>
            <person name="Kobayashi H."/>
            <person name="Kobayashi N."/>
            <person name="Machita K."/>
            <person name="Maehara T."/>
            <person name="Masukawa M."/>
            <person name="Mizubayashi T."/>
            <person name="Mukai Y."/>
            <person name="Nagasaki H."/>
            <person name="Nagata Y."/>
            <person name="Naito S."/>
            <person name="Nakashima M."/>
            <person name="Nakama Y."/>
            <person name="Nakamichi Y."/>
            <person name="Nakamura M."/>
            <person name="Meguro A."/>
            <person name="Negishi M."/>
            <person name="Ohta I."/>
            <person name="Ohta T."/>
            <person name="Okamoto M."/>
            <person name="Ono N."/>
            <person name="Saji S."/>
            <person name="Sakaguchi M."/>
            <person name="Sakai K."/>
            <person name="Shibata M."/>
            <person name="Shimokawa T."/>
            <person name="Song J."/>
            <person name="Takazaki Y."/>
            <person name="Terasawa K."/>
            <person name="Tsugane M."/>
            <person name="Tsuji K."/>
            <person name="Ueda S."/>
            <person name="Waki K."/>
            <person name="Yamagata H."/>
            <person name="Yamamoto M."/>
            <person name="Yamamoto S."/>
            <person name="Yamane H."/>
            <person name="Yoshiki S."/>
            <person name="Yoshihara R."/>
            <person name="Yukawa K."/>
            <person name="Zhong H."/>
            <person name="Yano M."/>
            <person name="Yuan Q."/>
            <person name="Ouyang S."/>
            <person name="Liu J."/>
            <person name="Jones K.M."/>
            <person name="Gansberger K."/>
            <person name="Moffat K."/>
            <person name="Hill J."/>
            <person name="Bera J."/>
            <person name="Fadrosh D."/>
            <person name="Jin S."/>
            <person name="Johri S."/>
            <person name="Kim M."/>
            <person name="Overton L."/>
            <person name="Reardon M."/>
            <person name="Tsitrin T."/>
            <person name="Vuong H."/>
            <person name="Weaver B."/>
            <person name="Ciecko A."/>
            <person name="Tallon L."/>
            <person name="Jackson J."/>
            <person name="Pai G."/>
            <person name="Aken S.V."/>
            <person name="Utterback T."/>
            <person name="Reidmuller S."/>
            <person name="Feldblyum T."/>
            <person name="Hsiao J."/>
            <person name="Zismann V."/>
            <person name="Iobst S."/>
            <person name="de Vazeille A.R."/>
            <person name="Buell C.R."/>
            <person name="Ying K."/>
            <person name="Li Y."/>
            <person name="Lu T."/>
            <person name="Huang Y."/>
            <person name="Zhao Q."/>
            <person name="Feng Q."/>
            <person name="Zhang L."/>
            <person name="Zhu J."/>
            <person name="Weng Q."/>
            <person name="Mu J."/>
            <person name="Lu Y."/>
            <person name="Fan D."/>
            <person name="Liu Y."/>
            <person name="Guan J."/>
            <person name="Zhang Y."/>
            <person name="Yu S."/>
            <person name="Liu X."/>
            <person name="Zhang Y."/>
            <person name="Hong G."/>
            <person name="Han B."/>
            <person name="Choisne N."/>
            <person name="Demange N."/>
            <person name="Orjeda G."/>
            <person name="Samain S."/>
            <person name="Cattolico L."/>
            <person name="Pelletier E."/>
            <person name="Couloux A."/>
            <person name="Segurens B."/>
            <person name="Wincker P."/>
            <person name="D'Hont A."/>
            <person name="Scarpelli C."/>
            <person name="Weissenbach J."/>
            <person name="Salanoubat M."/>
            <person name="Quetier F."/>
            <person name="Yu Y."/>
            <person name="Kim H.R."/>
            <person name="Rambo T."/>
            <person name="Currie J."/>
            <person name="Collura K."/>
            <person name="Luo M."/>
            <person name="Yang T."/>
            <person name="Ammiraju J.S.S."/>
            <person name="Engler F."/>
            <person name="Soderlund C."/>
            <person name="Wing R.A."/>
            <person name="Palmer L.E."/>
            <person name="de la Bastide M."/>
            <person name="Spiegel L."/>
            <person name="Nascimento L."/>
            <person name="Zutavern T."/>
            <person name="O'Shaughnessy A."/>
            <person name="Dike S."/>
            <person name="Dedhia N."/>
            <person name="Preston R."/>
            <person name="Balija V."/>
            <person name="McCombie W.R."/>
            <person name="Chow T."/>
            <person name="Chen H."/>
            <person name="Chung M."/>
            <person name="Chen C."/>
            <person name="Shaw J."/>
            <person name="Wu H."/>
            <person name="Hsiao K."/>
            <person name="Chao Y."/>
            <person name="Chu M."/>
            <person name="Cheng C."/>
            <person name="Hour A."/>
            <person name="Lee P."/>
            <person name="Lin S."/>
            <person name="Lin Y."/>
            <person name="Liou J."/>
            <person name="Liu S."/>
            <person name="Hsing Y."/>
            <person name="Raghuvanshi S."/>
            <person name="Mohanty A."/>
            <person name="Bharti A.K."/>
            <person name="Gaur A."/>
            <person name="Gupta V."/>
            <person name="Kumar D."/>
            <person name="Ravi V."/>
            <person name="Vij S."/>
            <person name="Kapur A."/>
            <person name="Khurana P."/>
            <person name="Khurana P."/>
            <person name="Khurana J.P."/>
            <person name="Tyagi A.K."/>
            <person name="Gaikwad K."/>
            <person name="Singh A."/>
            <person name="Dalal V."/>
            <person name="Srivastava S."/>
            <person name="Dixit A."/>
            <person name="Pal A.K."/>
            <person name="Ghazi I.A."/>
            <person name="Yadav M."/>
            <person name="Pandit A."/>
            <person name="Bhargava A."/>
            <person name="Sureshbabu K."/>
            <person name="Batra K."/>
            <person name="Sharma T.R."/>
            <person name="Mohapatra T."/>
            <person name="Singh N.K."/>
            <person name="Messing J."/>
            <person name="Nelson A.B."/>
            <person name="Fuks G."/>
            <person name="Kavchok S."/>
            <person name="Keizer G."/>
            <person name="Linton E."/>
            <person name="Llaca V."/>
            <person name="Song R."/>
            <person name="Tanyolac B."/>
            <person name="Young S."/>
            <person name="Ho-Il K."/>
            <person name="Hahn J.H."/>
            <person name="Sangsakoo G."/>
            <person name="Vanavichit A."/>
            <person name="de Mattos Luiz.A.T."/>
            <person name="Zimmer P.D."/>
            <person name="Malone G."/>
            <person name="Dellagostin O."/>
            <person name="de Oliveira A.C."/>
            <person name="Bevan M."/>
            <person name="Bancroft I."/>
            <person name="Minx P."/>
            <person name="Cordum H."/>
            <person name="Wilson R."/>
            <person name="Cheng Z."/>
            <person name="Jin W."/>
            <person name="Jiang J."/>
            <person name="Leong S.A."/>
            <person name="Iwama H."/>
            <person name="Gojobori T."/>
            <person name="Itoh T."/>
            <person name="Niimura Y."/>
            <person name="Fujii Y."/>
            <person name="Habara T."/>
            <person name="Sakai H."/>
            <person name="Sato Y."/>
            <person name="Wilson G."/>
            <person name="Kumar K."/>
            <person name="McCouch S."/>
            <person name="Juretic N."/>
            <person name="Hoen D."/>
            <person name="Wright S."/>
            <person name="Bruskiewich R."/>
            <person name="Bureau T."/>
            <person name="Miyao A."/>
            <person name="Hirochika H."/>
            <person name="Nishikawa T."/>
            <person name="Kadowaki K."/>
            <person name="Sugiura M."/>
            <person name="Burr B."/>
            <person name="Sasaki T."/>
        </authorList>
    </citation>
    <scope>NUCLEOTIDE SEQUENCE [LARGE SCALE GENOMIC DNA]</scope>
    <source>
        <strain evidence="2">cv. Nipponbare</strain>
    </source>
</reference>
<accession>Q7G519</accession>
<dbReference type="EMBL" id="AC131375">
    <property type="protein sequence ID" value="AAN04197.1"/>
    <property type="molecule type" value="Genomic_DNA"/>
</dbReference>
<evidence type="ECO:0000313" key="2">
    <source>
        <dbReference type="Proteomes" id="UP000000763"/>
    </source>
</evidence>
<dbReference type="Proteomes" id="UP000000763">
    <property type="component" value="Chromosome 10"/>
</dbReference>
<proteinExistence type="predicted"/>
<dbReference type="AlphaFoldDB" id="Q7G519"/>
<name>Q7G519_ORYSJ</name>